<dbReference type="InterPro" id="IPR018247">
    <property type="entry name" value="EF_Hand_1_Ca_BS"/>
</dbReference>
<evidence type="ECO:0000256" key="3">
    <source>
        <dbReference type="ARBA" id="ARBA00022737"/>
    </source>
</evidence>
<evidence type="ECO:0000259" key="5">
    <source>
        <dbReference type="PROSITE" id="PS50093"/>
    </source>
</evidence>
<dbReference type="STRING" id="937775.Metlim_2032"/>
<evidence type="ECO:0000313" key="7">
    <source>
        <dbReference type="Proteomes" id="UP000005741"/>
    </source>
</evidence>
<dbReference type="SUPFAM" id="SSF51126">
    <property type="entry name" value="Pectin lyase-like"/>
    <property type="match status" value="4"/>
</dbReference>
<dbReference type="CDD" id="cd00146">
    <property type="entry name" value="PKD"/>
    <property type="match status" value="1"/>
</dbReference>
<feature type="domain" description="PKD" evidence="5">
    <location>
        <begin position="1418"/>
        <end position="1496"/>
    </location>
</feature>
<dbReference type="FunFam" id="2.60.40.10:FF:000270">
    <property type="entry name" value="Cell surface protein"/>
    <property type="match status" value="1"/>
</dbReference>
<dbReference type="Gene3D" id="2.160.20.10">
    <property type="entry name" value="Single-stranded right-handed beta-helix, Pectin lyase-like"/>
    <property type="match status" value="5"/>
</dbReference>
<dbReference type="PANTHER" id="PTHR22990">
    <property type="entry name" value="F-BOX ONLY PROTEIN"/>
    <property type="match status" value="1"/>
</dbReference>
<dbReference type="Gene3D" id="2.60.40.10">
    <property type="entry name" value="Immunoglobulins"/>
    <property type="match status" value="1"/>
</dbReference>
<sequence length="1557" mass="169169">MRIGVYLIVILLFTAAFAGAASAIGVIYVGYDKADISWSQYVGDDFGKYRIYADSSPVATIYEQSETTCRAEGLTTDWVYTFEVESYDDKDNLKSTDSKDIHTGQVQGTLRLGDDNWDGIDVNLTGDIDLYGHELYIRNSKVFSGPTGNSIYYPEIIKGQGDLTVMDSSFTNVTFDVTLNDSFLSGMSANQDIKFRCSEKTFTNITSEGTYNNKPVSLWVIGDSNTFHDCGGFIKVEGDNNRLEDNNCKIIQVSGESPVITGNTVSNSDYDDYSGIYTGNGNNSVITKNTISGIKGTGIELYTDKNPLIVDNVISDCRDRGIYISSPYLEEIINLTLINNTVSRTGLQGFWGWDPIMGGELSHNSFLNTGNVGIQADGIGLLVNENRFFNCSYAGMTINAVSSEFNGNYADDSTMGIYDNGWWGTAGYNTVKDNIITNGPEGYTALDLVSDNSTVINNTVSWCDYGAECEGYNITVTDNTFINNEVYGLSLDRLNMSNVSKNEFINNSRKNPDASVHHTYCSNVTFSDNTIDKGYRGIYVEYSGNGNIIERNTILNTTGIAVSKSKEGEYPLYRGLSDLVIRDNDIKGTLEADRTGMSVGLVDGVTVTDNQISSIGKGITLQNVNKTTIRNNNITKATVSGIQFNYHYSEDYGGCYLNEISGNSIESKNTGIEIFAKNTTVTSNTVTGYTQRGISLTMGVGTNISSNILKKNTSYNPWDLYIETEEGLFQGTLTLDSNTIGVSNPTNLTFSNISDRFAVMSVEDPPEPPKPPEYNTTRTSIGKWAQVYNLSTELELDIEFHYTDEDIEGYNESSLWVWKHNGTVWDEGATDDWESWDKNHWLDTDRNIVGVSIYHCCIFAPLTGKPVHNPRLEADYMTIKEALDDFDFKDGDTITVDSSYTGTKENINIYKEVKLKSSSGKAASATITAEDPYEPAVKVYSDNVEIDGFVISGASSSYGLRIEGCELVKVSNCKITGNSVGASLAKSEIGTPEKSEFCTISYSEFSGNTNCGVYINDSDENNLLDCEIKDPVGVAIENSISSLVSDCTFSGNSEYGIVVQHGGSVNEIMSCEFTDQENGIYIAGTDQNTFTGLTFKNTADTVIAADDSDRNTFSEISSDSFARGLYLKDSNLNSFTDCEFKGNYDGFVTGYEIYASESNKIEDCNIHDIASVGYSIDGIKIYGDSDSNLISNTSISGFESSKCTGITLTSGSGNTIENVTVSGLSAAYDGAYGLKLTSGPNTVKNSGFSGIYATNNSYGWILGGDYGNTLKNSYLNGVTSPNSSAGISAENFGYTNSLSGITFAGDNATTFSMKGKGNMTFGWVLTPPPDGDDLINIGHYLDINGNSGSELSLEVNYSAGDLGTKDPNLLSMWQYKGGSWAELPSPNGVDTAAMYTYAYNISEFSVFAPMWNGYIPDPVANFTASPLEGAAVRQVNFTDLSTESPHTWAWDFGDGSTSSEQNPVHNYTVNGTYTASLTVTNDGGSDTMTKTDYITIYKKGDFNANGFVDIGDVSKVAYMVAGLTPVDMAADFNGNGEVDTGDAAKIAWYFVGKESEL</sequence>
<dbReference type="InterPro" id="IPR000601">
    <property type="entry name" value="PKD_dom"/>
</dbReference>
<dbReference type="PANTHER" id="PTHR22990:SF15">
    <property type="entry name" value="F-BOX ONLY PROTEIN 10"/>
    <property type="match status" value="1"/>
</dbReference>
<dbReference type="Pfam" id="PF05048">
    <property type="entry name" value="NosD"/>
    <property type="match status" value="1"/>
</dbReference>
<dbReference type="SMART" id="SM00089">
    <property type="entry name" value="PKD"/>
    <property type="match status" value="1"/>
</dbReference>
<dbReference type="RefSeq" id="WP_004078358.1">
    <property type="nucleotide sequence ID" value="NZ_CM001436.1"/>
</dbReference>
<dbReference type="InterPro" id="IPR036439">
    <property type="entry name" value="Dockerin_dom_sf"/>
</dbReference>
<dbReference type="Pfam" id="PF18911">
    <property type="entry name" value="PKD_4"/>
    <property type="match status" value="1"/>
</dbReference>
<dbReference type="PROSITE" id="PS50093">
    <property type="entry name" value="PKD"/>
    <property type="match status" value="1"/>
</dbReference>
<dbReference type="InterPro" id="IPR006626">
    <property type="entry name" value="PbH1"/>
</dbReference>
<dbReference type="InterPro" id="IPR007742">
    <property type="entry name" value="NosD_dom"/>
</dbReference>
<dbReference type="PROSITE" id="PS00018">
    <property type="entry name" value="EF_HAND_1"/>
    <property type="match status" value="1"/>
</dbReference>
<dbReference type="Pfam" id="PF13229">
    <property type="entry name" value="Beta_helix"/>
    <property type="match status" value="3"/>
</dbReference>
<dbReference type="GO" id="GO:0000272">
    <property type="term" value="P:polysaccharide catabolic process"/>
    <property type="evidence" value="ECO:0007669"/>
    <property type="project" value="InterPro"/>
</dbReference>
<dbReference type="SUPFAM" id="SSF49299">
    <property type="entry name" value="PKD domain"/>
    <property type="match status" value="1"/>
</dbReference>
<comment type="pathway">
    <text evidence="1">Protein modification; protein ubiquitination.</text>
</comment>
<evidence type="ECO:0000313" key="6">
    <source>
        <dbReference type="EMBL" id="EHQ36118.1"/>
    </source>
</evidence>
<dbReference type="InterPro" id="IPR012334">
    <property type="entry name" value="Pectin_lyas_fold"/>
</dbReference>
<dbReference type="NCBIfam" id="TIGR03804">
    <property type="entry name" value="para_beta_helix"/>
    <property type="match status" value="2"/>
</dbReference>
<dbReference type="HOGENOM" id="CLU_246085_0_0_2"/>
<dbReference type="SMART" id="SM00710">
    <property type="entry name" value="PbH1"/>
    <property type="match status" value="28"/>
</dbReference>
<name>H1YZK9_9EURY</name>
<evidence type="ECO:0000256" key="2">
    <source>
        <dbReference type="ARBA" id="ARBA00016512"/>
    </source>
</evidence>
<dbReference type="InterPro" id="IPR035986">
    <property type="entry name" value="PKD_dom_sf"/>
</dbReference>
<organism evidence="6 7">
    <name type="scientific">Methanoplanus limicola DSM 2279</name>
    <dbReference type="NCBI Taxonomy" id="937775"/>
    <lineage>
        <taxon>Archaea</taxon>
        <taxon>Methanobacteriati</taxon>
        <taxon>Methanobacteriota</taxon>
        <taxon>Stenosarchaea group</taxon>
        <taxon>Methanomicrobia</taxon>
        <taxon>Methanomicrobiales</taxon>
        <taxon>Methanomicrobiaceae</taxon>
        <taxon>Methanoplanus</taxon>
    </lineage>
</organism>
<dbReference type="InterPro" id="IPR022409">
    <property type="entry name" value="PKD/Chitinase_dom"/>
</dbReference>
<dbReference type="Gene3D" id="1.10.1330.10">
    <property type="entry name" value="Dockerin domain"/>
    <property type="match status" value="1"/>
</dbReference>
<proteinExistence type="predicted"/>
<reference evidence="6 7" key="1">
    <citation type="submission" date="2011-10" db="EMBL/GenBank/DDBJ databases">
        <title>The Improved High-Quality Draft genome of Methanoplanus limicola DSM 2279.</title>
        <authorList>
            <consortium name="US DOE Joint Genome Institute (JGI-PGF)"/>
            <person name="Lucas S."/>
            <person name="Copeland A."/>
            <person name="Lapidus A."/>
            <person name="Glavina del Rio T."/>
            <person name="Dalin E."/>
            <person name="Tice H."/>
            <person name="Bruce D."/>
            <person name="Goodwin L."/>
            <person name="Pitluck S."/>
            <person name="Peters L."/>
            <person name="Mikhailova N."/>
            <person name="Lu M."/>
            <person name="Kyrpides N."/>
            <person name="Mavromatis K."/>
            <person name="Ivanova N."/>
            <person name="Markowitz V."/>
            <person name="Cheng J.-F."/>
            <person name="Hugenholtz P."/>
            <person name="Woyke T."/>
            <person name="Wu D."/>
            <person name="Wirth R."/>
            <person name="Brambilla E.-M."/>
            <person name="Klenk H.-P."/>
            <person name="Eisen J.A."/>
        </authorList>
    </citation>
    <scope>NUCLEOTIDE SEQUENCE [LARGE SCALE GENOMIC DNA]</scope>
    <source>
        <strain evidence="6 7">DSM 2279</strain>
    </source>
</reference>
<protein>
    <recommendedName>
        <fullName evidence="2">Probable pectate lyase C</fullName>
    </recommendedName>
</protein>
<keyword evidence="3" id="KW-0677">Repeat</keyword>
<accession>H1YZK9</accession>
<keyword evidence="4" id="KW-0833">Ubl conjugation pathway</keyword>
<dbReference type="OrthoDB" id="120922at2157"/>
<dbReference type="InterPro" id="IPR051550">
    <property type="entry name" value="SCF-Subunits/Alg-Epimerases"/>
</dbReference>
<dbReference type="SUPFAM" id="SSF63446">
    <property type="entry name" value="Type I dockerin domain"/>
    <property type="match status" value="1"/>
</dbReference>
<keyword evidence="7" id="KW-1185">Reference proteome</keyword>
<dbReference type="InParanoid" id="H1YZK9"/>
<dbReference type="EMBL" id="CM001436">
    <property type="protein sequence ID" value="EHQ36118.1"/>
    <property type="molecule type" value="Genomic_DNA"/>
</dbReference>
<gene>
    <name evidence="6" type="ORF">Metlim_2032</name>
</gene>
<dbReference type="InterPro" id="IPR022441">
    <property type="entry name" value="Para_beta_helix_rpt-2"/>
</dbReference>
<evidence type="ECO:0000256" key="1">
    <source>
        <dbReference type="ARBA" id="ARBA00004906"/>
    </source>
</evidence>
<dbReference type="InterPro" id="IPR011050">
    <property type="entry name" value="Pectin_lyase_fold/virulence"/>
</dbReference>
<dbReference type="InterPro" id="IPR013783">
    <property type="entry name" value="Ig-like_fold"/>
</dbReference>
<dbReference type="InterPro" id="IPR039448">
    <property type="entry name" value="Beta_helix"/>
</dbReference>
<dbReference type="Proteomes" id="UP000005741">
    <property type="component" value="Chromosome"/>
</dbReference>
<evidence type="ECO:0000256" key="4">
    <source>
        <dbReference type="ARBA" id="ARBA00022786"/>
    </source>
</evidence>